<evidence type="ECO:0000256" key="4">
    <source>
        <dbReference type="ARBA" id="ARBA00006641"/>
    </source>
</evidence>
<dbReference type="InterPro" id="IPR000816">
    <property type="entry name" value="Peptidase_C15"/>
</dbReference>
<reference evidence="10 11" key="1">
    <citation type="submission" date="2018-11" db="EMBL/GenBank/DDBJ databases">
        <title>Genomic Encyclopedia of Type Strains, Phase IV (KMG-IV): sequencing the most valuable type-strain genomes for metagenomic binning, comparative biology and taxonomic classification.</title>
        <authorList>
            <person name="Goeker M."/>
        </authorList>
    </citation>
    <scope>NUCLEOTIDE SEQUENCE [LARGE SCALE GENOMIC DNA]</scope>
    <source>
        <strain evidence="10 11">DSM 18090</strain>
    </source>
</reference>
<dbReference type="NCBIfam" id="NF009676">
    <property type="entry name" value="PRK13197.1"/>
    <property type="match status" value="1"/>
</dbReference>
<dbReference type="Proteomes" id="UP000276443">
    <property type="component" value="Unassembled WGS sequence"/>
</dbReference>
<evidence type="ECO:0000313" key="10">
    <source>
        <dbReference type="EMBL" id="RPF52136.1"/>
    </source>
</evidence>
<dbReference type="OrthoDB" id="9779738at2"/>
<dbReference type="AlphaFoldDB" id="A0A3N5B3B0"/>
<proteinExistence type="inferred from homology"/>
<evidence type="ECO:0000256" key="3">
    <source>
        <dbReference type="ARBA" id="ARBA00004496"/>
    </source>
</evidence>
<comment type="caution">
    <text evidence="10">The sequence shown here is derived from an EMBL/GenBank/DDBJ whole genome shotgun (WGS) entry which is preliminary data.</text>
</comment>
<dbReference type="GO" id="GO:0006508">
    <property type="term" value="P:proteolysis"/>
    <property type="evidence" value="ECO:0007669"/>
    <property type="project" value="UniProtKB-KW"/>
</dbReference>
<dbReference type="Gene3D" id="3.40.630.20">
    <property type="entry name" value="Peptidase C15, pyroglutamyl peptidase I-like"/>
    <property type="match status" value="1"/>
</dbReference>
<protein>
    <recommendedName>
        <fullName evidence="9">Pyroglutamyl-peptidase I</fullName>
        <ecNumber evidence="9">3.4.19.3</ecNumber>
    </recommendedName>
</protein>
<dbReference type="SUPFAM" id="SSF53182">
    <property type="entry name" value="Pyrrolidone carboxyl peptidase (pyroglutamate aminopeptidase)"/>
    <property type="match status" value="1"/>
</dbReference>
<organism evidence="10 11">
    <name type="scientific">Aquisalibacillus elongatus</name>
    <dbReference type="NCBI Taxonomy" id="485577"/>
    <lineage>
        <taxon>Bacteria</taxon>
        <taxon>Bacillati</taxon>
        <taxon>Bacillota</taxon>
        <taxon>Bacilli</taxon>
        <taxon>Bacillales</taxon>
        <taxon>Bacillaceae</taxon>
        <taxon>Aquisalibacillus</taxon>
    </lineage>
</organism>
<name>A0A3N5B3B0_9BACI</name>
<comment type="subcellular location">
    <subcellularLocation>
        <location evidence="3">Cytoplasm</location>
    </subcellularLocation>
</comment>
<keyword evidence="7" id="KW-0378">Hydrolase</keyword>
<gene>
    <name evidence="10" type="ORF">EDC24_2126</name>
</gene>
<sequence length="199" mass="22224">MKKILLTGFEPFLSFNTNPTMEIANSLDGETLEQYQVITRILPVEFKKAGNVMTELIDEIEPDVVVALGLAGNRRHITPERIAINCNEGPEDNEGNKPDGEKIYEDGPDGYFSTLPIKSMVEHMKEKGYPASISNSAGTYVCNHVMYHALHHAHVHKLNYRAGFIHVPPSHDMALEKPQLASWSQKDLNEAILAAIKVF</sequence>
<dbReference type="PROSITE" id="PS01333">
    <property type="entry name" value="PYRASE_GLU"/>
    <property type="match status" value="1"/>
</dbReference>
<keyword evidence="5" id="KW-0963">Cytoplasm</keyword>
<comment type="catalytic activity">
    <reaction evidence="1 9">
        <text>Release of an N-terminal pyroglutamyl group from a polypeptide, the second amino acid generally not being Pro.</text>
        <dbReference type="EC" id="3.4.19.3"/>
    </reaction>
</comment>
<evidence type="ECO:0000256" key="6">
    <source>
        <dbReference type="ARBA" id="ARBA00022670"/>
    </source>
</evidence>
<dbReference type="InterPro" id="IPR016125">
    <property type="entry name" value="Peptidase_C15-like"/>
</dbReference>
<evidence type="ECO:0000256" key="7">
    <source>
        <dbReference type="ARBA" id="ARBA00022801"/>
    </source>
</evidence>
<keyword evidence="11" id="KW-1185">Reference proteome</keyword>
<evidence type="ECO:0000256" key="8">
    <source>
        <dbReference type="ARBA" id="ARBA00022807"/>
    </source>
</evidence>
<evidence type="ECO:0000256" key="5">
    <source>
        <dbReference type="ARBA" id="ARBA00022490"/>
    </source>
</evidence>
<feature type="active site" evidence="9">
    <location>
        <position position="80"/>
    </location>
</feature>
<evidence type="ECO:0000256" key="9">
    <source>
        <dbReference type="PROSITE-ProRule" id="PRU10076"/>
    </source>
</evidence>
<dbReference type="InterPro" id="IPR033693">
    <property type="entry name" value="PGPEP1_Glu_AS"/>
</dbReference>
<dbReference type="PIRSF" id="PIRSF015592">
    <property type="entry name" value="Prld-crbxl_pptds"/>
    <property type="match status" value="1"/>
</dbReference>
<evidence type="ECO:0000313" key="11">
    <source>
        <dbReference type="Proteomes" id="UP000276443"/>
    </source>
</evidence>
<comment type="function">
    <text evidence="2">Removes 5-oxoproline from various penultimate amino acid residues except L-proline.</text>
</comment>
<dbReference type="GO" id="GO:0005829">
    <property type="term" value="C:cytosol"/>
    <property type="evidence" value="ECO:0007669"/>
    <property type="project" value="InterPro"/>
</dbReference>
<keyword evidence="8" id="KW-0788">Thiol protease</keyword>
<dbReference type="EMBL" id="RKRF01000010">
    <property type="protein sequence ID" value="RPF52136.1"/>
    <property type="molecule type" value="Genomic_DNA"/>
</dbReference>
<evidence type="ECO:0000256" key="1">
    <source>
        <dbReference type="ARBA" id="ARBA00001770"/>
    </source>
</evidence>
<dbReference type="PANTHER" id="PTHR23402">
    <property type="entry name" value="PROTEASE FAMILY C15 PYROGLUTAMYL-PEPTIDASE I-RELATED"/>
    <property type="match status" value="1"/>
</dbReference>
<dbReference type="InterPro" id="IPR029762">
    <property type="entry name" value="PGP-I_bact-type"/>
</dbReference>
<accession>A0A3N5B3B0</accession>
<dbReference type="CDD" id="cd00501">
    <property type="entry name" value="Peptidase_C15"/>
    <property type="match status" value="1"/>
</dbReference>
<dbReference type="EC" id="3.4.19.3" evidence="9"/>
<dbReference type="RefSeq" id="WP_124222300.1">
    <property type="nucleotide sequence ID" value="NZ_RKRF01000010.1"/>
</dbReference>
<dbReference type="Pfam" id="PF01470">
    <property type="entry name" value="Peptidase_C15"/>
    <property type="match status" value="1"/>
</dbReference>
<dbReference type="InterPro" id="IPR036440">
    <property type="entry name" value="Peptidase_C15-like_sf"/>
</dbReference>
<dbReference type="PRINTS" id="PR00706">
    <property type="entry name" value="PYROGLUPTASE"/>
</dbReference>
<dbReference type="PANTHER" id="PTHR23402:SF1">
    <property type="entry name" value="PYROGLUTAMYL-PEPTIDASE I"/>
    <property type="match status" value="1"/>
</dbReference>
<keyword evidence="6" id="KW-0645">Protease</keyword>
<evidence type="ECO:0000256" key="2">
    <source>
        <dbReference type="ARBA" id="ARBA00002280"/>
    </source>
</evidence>
<comment type="similarity">
    <text evidence="4">Belongs to the peptidase C15 family.</text>
</comment>
<dbReference type="GO" id="GO:0016920">
    <property type="term" value="F:pyroglutamyl-peptidase activity"/>
    <property type="evidence" value="ECO:0007669"/>
    <property type="project" value="UniProtKB-EC"/>
</dbReference>
<dbReference type="NCBIfam" id="TIGR00504">
    <property type="entry name" value="pyro_pdase"/>
    <property type="match status" value="1"/>
</dbReference>